<sequence>MYNIFYMLDDPMMIVEFEHNRWYVRDVNDAFTLLTGYKNNELSDIDPDSLLKDGLPFHHLMTLLTEEEGDSSFEWELIARLTAPIPVKLTCRKLQEDSLTGYIVSCKDLSEPNWIDDFAQENQIVMTLSVSEQYRIMDAKRYYTPLKQRTSSLVNQCMFDFVAEDSVKPLRRVMDNARKNGIEEQMELRMSINDKTYLASALIKPFYYGNKTFRSFSIIITELNLHAQDEDSSYKLRMLMLNKNISATSLAQSTLISLTTISKIRNGKIKKPQRLTAELIAGELGVKPESIWSSFKR</sequence>
<protein>
    <recommendedName>
        <fullName evidence="1">HTH cro/C1-type domain-containing protein</fullName>
    </recommendedName>
</protein>
<evidence type="ECO:0000313" key="2">
    <source>
        <dbReference type="EMBL" id="GGG62934.1"/>
    </source>
</evidence>
<dbReference type="Pfam" id="PF13443">
    <property type="entry name" value="HTH_26"/>
    <property type="match status" value="1"/>
</dbReference>
<dbReference type="InterPro" id="IPR000014">
    <property type="entry name" value="PAS"/>
</dbReference>
<evidence type="ECO:0000259" key="1">
    <source>
        <dbReference type="PROSITE" id="PS50943"/>
    </source>
</evidence>
<accession>A0A917GZU0</accession>
<dbReference type="AlphaFoldDB" id="A0A917GZU0"/>
<dbReference type="InterPro" id="IPR010982">
    <property type="entry name" value="Lambda_DNA-bd_dom_sf"/>
</dbReference>
<comment type="caution">
    <text evidence="2">The sequence shown here is derived from an EMBL/GenBank/DDBJ whole genome shotgun (WGS) entry which is preliminary data.</text>
</comment>
<name>A0A917GZU0_9BACL</name>
<dbReference type="SUPFAM" id="SSF47413">
    <property type="entry name" value="lambda repressor-like DNA-binding domains"/>
    <property type="match status" value="1"/>
</dbReference>
<dbReference type="Gene3D" id="3.30.450.20">
    <property type="entry name" value="PAS domain"/>
    <property type="match status" value="1"/>
</dbReference>
<dbReference type="GO" id="GO:0003677">
    <property type="term" value="F:DNA binding"/>
    <property type="evidence" value="ECO:0007669"/>
    <property type="project" value="InterPro"/>
</dbReference>
<dbReference type="EMBL" id="BMHY01000002">
    <property type="protein sequence ID" value="GGG62934.1"/>
    <property type="molecule type" value="Genomic_DNA"/>
</dbReference>
<dbReference type="PROSITE" id="PS50943">
    <property type="entry name" value="HTH_CROC1"/>
    <property type="match status" value="1"/>
</dbReference>
<dbReference type="SMART" id="SM00530">
    <property type="entry name" value="HTH_XRE"/>
    <property type="match status" value="1"/>
</dbReference>
<feature type="domain" description="HTH cro/C1-type" evidence="1">
    <location>
        <begin position="236"/>
        <end position="291"/>
    </location>
</feature>
<dbReference type="InterPro" id="IPR001387">
    <property type="entry name" value="Cro/C1-type_HTH"/>
</dbReference>
<organism evidence="2 3">
    <name type="scientific">Paenibacillus radicis</name>
    <name type="common">ex Gao et al. 2016</name>
    <dbReference type="NCBI Taxonomy" id="1737354"/>
    <lineage>
        <taxon>Bacteria</taxon>
        <taxon>Bacillati</taxon>
        <taxon>Bacillota</taxon>
        <taxon>Bacilli</taxon>
        <taxon>Bacillales</taxon>
        <taxon>Paenibacillaceae</taxon>
        <taxon>Paenibacillus</taxon>
    </lineage>
</organism>
<gene>
    <name evidence="2" type="ORF">GCM10010918_15950</name>
</gene>
<evidence type="ECO:0000313" key="3">
    <source>
        <dbReference type="Proteomes" id="UP000600247"/>
    </source>
</evidence>
<dbReference type="Proteomes" id="UP000600247">
    <property type="component" value="Unassembled WGS sequence"/>
</dbReference>
<dbReference type="RefSeq" id="WP_188888375.1">
    <property type="nucleotide sequence ID" value="NZ_BMHY01000002.1"/>
</dbReference>
<proteinExistence type="predicted"/>
<dbReference type="Pfam" id="PF13426">
    <property type="entry name" value="PAS_9"/>
    <property type="match status" value="1"/>
</dbReference>
<reference evidence="2 3" key="1">
    <citation type="journal article" date="2014" name="Int. J. Syst. Evol. Microbiol.">
        <title>Complete genome sequence of Corynebacterium casei LMG S-19264T (=DSM 44701T), isolated from a smear-ripened cheese.</title>
        <authorList>
            <consortium name="US DOE Joint Genome Institute (JGI-PGF)"/>
            <person name="Walter F."/>
            <person name="Albersmeier A."/>
            <person name="Kalinowski J."/>
            <person name="Ruckert C."/>
        </authorList>
    </citation>
    <scope>NUCLEOTIDE SEQUENCE [LARGE SCALE GENOMIC DNA]</scope>
    <source>
        <strain evidence="2 3">CGMCC 1.15286</strain>
    </source>
</reference>
<dbReference type="Gene3D" id="1.10.260.40">
    <property type="entry name" value="lambda repressor-like DNA-binding domains"/>
    <property type="match status" value="1"/>
</dbReference>
<keyword evidence="3" id="KW-1185">Reference proteome</keyword>
<dbReference type="CDD" id="cd00093">
    <property type="entry name" value="HTH_XRE"/>
    <property type="match status" value="1"/>
</dbReference>